<keyword evidence="3 5" id="KW-1133">Transmembrane helix</keyword>
<evidence type="ECO:0000256" key="1">
    <source>
        <dbReference type="ARBA" id="ARBA00004370"/>
    </source>
</evidence>
<evidence type="ECO:0000256" key="5">
    <source>
        <dbReference type="SAM" id="Phobius"/>
    </source>
</evidence>
<dbReference type="InterPro" id="IPR001129">
    <property type="entry name" value="Membr-assoc_MAPEG"/>
</dbReference>
<feature type="transmembrane region" description="Helical" evidence="5">
    <location>
        <begin position="85"/>
        <end position="104"/>
    </location>
</feature>
<dbReference type="GO" id="GO:0016020">
    <property type="term" value="C:membrane"/>
    <property type="evidence" value="ECO:0007669"/>
    <property type="project" value="UniProtKB-SubCell"/>
</dbReference>
<evidence type="ECO:0000256" key="4">
    <source>
        <dbReference type="ARBA" id="ARBA00023136"/>
    </source>
</evidence>
<keyword evidence="4 5" id="KW-0472">Membrane</keyword>
<evidence type="ECO:0000256" key="2">
    <source>
        <dbReference type="ARBA" id="ARBA00022692"/>
    </source>
</evidence>
<dbReference type="EMBL" id="BNCJ01000001">
    <property type="protein sequence ID" value="GHF38089.1"/>
    <property type="molecule type" value="Genomic_DNA"/>
</dbReference>
<comment type="subcellular location">
    <subcellularLocation>
        <location evidence="1">Membrane</location>
    </subcellularLocation>
</comment>
<feature type="transmembrane region" description="Helical" evidence="5">
    <location>
        <begin position="55"/>
        <end position="73"/>
    </location>
</feature>
<comment type="caution">
    <text evidence="6">The sequence shown here is derived from an EMBL/GenBank/DDBJ whole genome shotgun (WGS) entry which is preliminary data.</text>
</comment>
<sequence length="128" mass="13452">MSSELSILALYGLVVIVTILIQVLAAAGQVGLVPLAGNREGMDQLPGMAGRLDRAQHNSVIALALFAPAVLILQAKGGFSASTLLAAQVFLLARIAYVVVYAAGVPWVRTLVWVVAFLATLYLYIAAM</sequence>
<organism evidence="6 7">
    <name type="scientific">Seohaeicola zhoushanensis</name>
    <dbReference type="NCBI Taxonomy" id="1569283"/>
    <lineage>
        <taxon>Bacteria</taxon>
        <taxon>Pseudomonadati</taxon>
        <taxon>Pseudomonadota</taxon>
        <taxon>Alphaproteobacteria</taxon>
        <taxon>Rhodobacterales</taxon>
        <taxon>Roseobacteraceae</taxon>
        <taxon>Seohaeicola</taxon>
    </lineage>
</organism>
<keyword evidence="7" id="KW-1185">Reference proteome</keyword>
<keyword evidence="2 5" id="KW-0812">Transmembrane</keyword>
<dbReference type="PANTHER" id="PTHR35371">
    <property type="entry name" value="INNER MEMBRANE PROTEIN"/>
    <property type="match status" value="1"/>
</dbReference>
<protein>
    <recommendedName>
        <fullName evidence="8">MAPEG family protein</fullName>
    </recommendedName>
</protein>
<proteinExistence type="predicted"/>
<name>A0A8J3M4B2_9RHOB</name>
<dbReference type="InterPro" id="IPR023352">
    <property type="entry name" value="MAPEG-like_dom_sf"/>
</dbReference>
<evidence type="ECO:0000256" key="3">
    <source>
        <dbReference type="ARBA" id="ARBA00022989"/>
    </source>
</evidence>
<feature type="transmembrane region" description="Helical" evidence="5">
    <location>
        <begin position="110"/>
        <end position="127"/>
    </location>
</feature>
<accession>A0A8J3M4B2</accession>
<dbReference type="AlphaFoldDB" id="A0A8J3M4B2"/>
<evidence type="ECO:0000313" key="6">
    <source>
        <dbReference type="EMBL" id="GHF38089.1"/>
    </source>
</evidence>
<dbReference type="Proteomes" id="UP000626220">
    <property type="component" value="Unassembled WGS sequence"/>
</dbReference>
<evidence type="ECO:0008006" key="8">
    <source>
        <dbReference type="Google" id="ProtNLM"/>
    </source>
</evidence>
<dbReference type="Gene3D" id="1.20.120.550">
    <property type="entry name" value="Membrane associated eicosanoid/glutathione metabolism-like domain"/>
    <property type="match status" value="1"/>
</dbReference>
<reference evidence="6" key="1">
    <citation type="journal article" date="2014" name="Int. J. Syst. Evol. Microbiol.">
        <title>Complete genome sequence of Corynebacterium casei LMG S-19264T (=DSM 44701T), isolated from a smear-ripened cheese.</title>
        <authorList>
            <consortium name="US DOE Joint Genome Institute (JGI-PGF)"/>
            <person name="Walter F."/>
            <person name="Albersmeier A."/>
            <person name="Kalinowski J."/>
            <person name="Ruckert C."/>
        </authorList>
    </citation>
    <scope>NUCLEOTIDE SEQUENCE</scope>
    <source>
        <strain evidence="6">KCTC 42650</strain>
    </source>
</reference>
<dbReference type="PANTHER" id="PTHR35371:SF1">
    <property type="entry name" value="BLR7753 PROTEIN"/>
    <property type="match status" value="1"/>
</dbReference>
<dbReference type="RefSeq" id="WP_189678689.1">
    <property type="nucleotide sequence ID" value="NZ_BNCJ01000001.1"/>
</dbReference>
<evidence type="ECO:0000313" key="7">
    <source>
        <dbReference type="Proteomes" id="UP000626220"/>
    </source>
</evidence>
<dbReference type="Pfam" id="PF01124">
    <property type="entry name" value="MAPEG"/>
    <property type="match status" value="1"/>
</dbReference>
<gene>
    <name evidence="6" type="ORF">GCM10017056_07550</name>
</gene>
<feature type="transmembrane region" description="Helical" evidence="5">
    <location>
        <begin position="7"/>
        <end position="35"/>
    </location>
</feature>
<reference evidence="6" key="2">
    <citation type="submission" date="2020-09" db="EMBL/GenBank/DDBJ databases">
        <authorList>
            <person name="Sun Q."/>
            <person name="Kim S."/>
        </authorList>
    </citation>
    <scope>NUCLEOTIDE SEQUENCE</scope>
    <source>
        <strain evidence="6">KCTC 42650</strain>
    </source>
</reference>
<dbReference type="SUPFAM" id="SSF161084">
    <property type="entry name" value="MAPEG domain-like"/>
    <property type="match status" value="1"/>
</dbReference>